<evidence type="ECO:0000259" key="2">
    <source>
        <dbReference type="Pfam" id="PF00440"/>
    </source>
</evidence>
<keyword evidence="1" id="KW-0238">DNA-binding</keyword>
<feature type="domain" description="HTH tetR-type" evidence="2">
    <location>
        <begin position="84"/>
        <end position="126"/>
    </location>
</feature>
<dbReference type="InterPro" id="IPR009057">
    <property type="entry name" value="Homeodomain-like_sf"/>
</dbReference>
<evidence type="ECO:0000256" key="1">
    <source>
        <dbReference type="ARBA" id="ARBA00023125"/>
    </source>
</evidence>
<dbReference type="AlphaFoldDB" id="A0A382YB99"/>
<dbReference type="EMBL" id="UINC01174236">
    <property type="protein sequence ID" value="SVD80259.1"/>
    <property type="molecule type" value="Genomic_DNA"/>
</dbReference>
<organism evidence="3">
    <name type="scientific">marine metagenome</name>
    <dbReference type="NCBI Taxonomy" id="408172"/>
    <lineage>
        <taxon>unclassified sequences</taxon>
        <taxon>metagenomes</taxon>
        <taxon>ecological metagenomes</taxon>
    </lineage>
</organism>
<dbReference type="Gene3D" id="1.10.10.60">
    <property type="entry name" value="Homeodomain-like"/>
    <property type="match status" value="1"/>
</dbReference>
<reference evidence="3" key="1">
    <citation type="submission" date="2018-05" db="EMBL/GenBank/DDBJ databases">
        <authorList>
            <person name="Lanie J.A."/>
            <person name="Ng W.-L."/>
            <person name="Kazmierczak K.M."/>
            <person name="Andrzejewski T.M."/>
            <person name="Davidsen T.M."/>
            <person name="Wayne K.J."/>
            <person name="Tettelin H."/>
            <person name="Glass J.I."/>
            <person name="Rusch D."/>
            <person name="Podicherti R."/>
            <person name="Tsui H.-C.T."/>
            <person name="Winkler M.E."/>
        </authorList>
    </citation>
    <scope>NUCLEOTIDE SEQUENCE</scope>
</reference>
<protein>
    <recommendedName>
        <fullName evidence="2">HTH tetR-type domain-containing protein</fullName>
    </recommendedName>
</protein>
<feature type="non-terminal residue" evidence="3">
    <location>
        <position position="1"/>
    </location>
</feature>
<name>A0A382YB99_9ZZZZ</name>
<evidence type="ECO:0000313" key="3">
    <source>
        <dbReference type="EMBL" id="SVD80259.1"/>
    </source>
</evidence>
<accession>A0A382YB99</accession>
<dbReference type="InterPro" id="IPR001647">
    <property type="entry name" value="HTH_TetR"/>
</dbReference>
<proteinExistence type="predicted"/>
<sequence>SNLILLRLTVRVSQAVTGGCLEIQAKRTILTKFPRRNAASACWGRYLDVDRLLAQIYKRTAVFDRYQMPKVNDAHVEARCQQTLETANAHFSTQGFLQTSVQDIYREAELSPGMVYRALSSKEHIIAPPARAVSRESSH</sequence>
<gene>
    <name evidence="3" type="ORF">METZ01_LOCUS433113</name>
</gene>
<dbReference type="SUPFAM" id="SSF46689">
    <property type="entry name" value="Homeodomain-like"/>
    <property type="match status" value="1"/>
</dbReference>
<dbReference type="Pfam" id="PF00440">
    <property type="entry name" value="TetR_N"/>
    <property type="match status" value="1"/>
</dbReference>
<dbReference type="GO" id="GO:0003677">
    <property type="term" value="F:DNA binding"/>
    <property type="evidence" value="ECO:0007669"/>
    <property type="project" value="UniProtKB-KW"/>
</dbReference>